<dbReference type="EMBL" id="CP027668">
    <property type="protein sequence ID" value="AVO43658.1"/>
    <property type="molecule type" value="Genomic_DNA"/>
</dbReference>
<name>A0A2S0N690_9HYPH</name>
<proteinExistence type="predicted"/>
<protein>
    <submittedName>
        <fullName evidence="1">Uncharacterized protein</fullName>
    </submittedName>
</protein>
<dbReference type="Proteomes" id="UP000237889">
    <property type="component" value="Chromosome"/>
</dbReference>
<sequence length="111" mass="12240">MSLLESQGLAIRSALFVLAAEDANWRLWLEFARPFDDKREAYRRIAAIVAAHQQEIGGIDTSDIDLIASDNKALEALGRIVKLGAGGQVQLSNNMFNGVFLPEAIILKMNR</sequence>
<evidence type="ECO:0000313" key="1">
    <source>
        <dbReference type="EMBL" id="AVO43658.1"/>
    </source>
</evidence>
<reference evidence="1 2" key="1">
    <citation type="submission" date="2018-03" db="EMBL/GenBank/DDBJ databases">
        <title>Genome sequencing of Phreatobacter sp.</title>
        <authorList>
            <person name="Kim S.-J."/>
            <person name="Heo J."/>
            <person name="Kwon S.-W."/>
        </authorList>
    </citation>
    <scope>NUCLEOTIDE SEQUENCE [LARGE SCALE GENOMIC DNA]</scope>
    <source>
        <strain evidence="1 2">S-12</strain>
    </source>
</reference>
<dbReference type="OrthoDB" id="8266051at2"/>
<accession>A0A2S0N690</accession>
<dbReference type="KEGG" id="phr:C6569_00375"/>
<organism evidence="1 2">
    <name type="scientific">Phreatobacter cathodiphilus</name>
    <dbReference type="NCBI Taxonomy" id="1868589"/>
    <lineage>
        <taxon>Bacteria</taxon>
        <taxon>Pseudomonadati</taxon>
        <taxon>Pseudomonadota</taxon>
        <taxon>Alphaproteobacteria</taxon>
        <taxon>Hyphomicrobiales</taxon>
        <taxon>Phreatobacteraceae</taxon>
        <taxon>Phreatobacter</taxon>
    </lineage>
</organism>
<dbReference type="AlphaFoldDB" id="A0A2S0N690"/>
<keyword evidence="2" id="KW-1185">Reference proteome</keyword>
<evidence type="ECO:0000313" key="2">
    <source>
        <dbReference type="Proteomes" id="UP000237889"/>
    </source>
</evidence>
<gene>
    <name evidence="1" type="ORF">C6569_00375</name>
</gene>
<dbReference type="RefSeq" id="WP_106746988.1">
    <property type="nucleotide sequence ID" value="NZ_CP027668.1"/>
</dbReference>